<sequence length="132" mass="14693">MRRTIRTIKCESAECFQDGAACAGMSVGHAARRHRRVLATGRAVLAQERRRVLVPHPHGSAAVSSNGDNYIRKPKTKATRVPNAPWSKKKPTTNLAGCSSCYHHLTFSFENILKATWLEQLFTAKLYDDADI</sequence>
<evidence type="ECO:0000256" key="1">
    <source>
        <dbReference type="SAM" id="MobiDB-lite"/>
    </source>
</evidence>
<dbReference type="AlphaFoldDB" id="A0A8S4RAG5"/>
<evidence type="ECO:0000313" key="3">
    <source>
        <dbReference type="Proteomes" id="UP000838756"/>
    </source>
</evidence>
<keyword evidence="3" id="KW-1185">Reference proteome</keyword>
<accession>A0A8S4RAG5</accession>
<comment type="caution">
    <text evidence="2">The sequence shown here is derived from an EMBL/GenBank/DDBJ whole genome shotgun (WGS) entry which is preliminary data.</text>
</comment>
<proteinExistence type="predicted"/>
<protein>
    <submittedName>
        <fullName evidence="2">Jg10640 protein</fullName>
    </submittedName>
</protein>
<name>A0A8S4RAG5_9NEOP</name>
<dbReference type="EMBL" id="CAKXAJ010024990">
    <property type="protein sequence ID" value="CAH2233674.1"/>
    <property type="molecule type" value="Genomic_DNA"/>
</dbReference>
<feature type="region of interest" description="Disordered" evidence="1">
    <location>
        <begin position="57"/>
        <end position="89"/>
    </location>
</feature>
<reference evidence="2" key="1">
    <citation type="submission" date="2022-03" db="EMBL/GenBank/DDBJ databases">
        <authorList>
            <person name="Lindestad O."/>
        </authorList>
    </citation>
    <scope>NUCLEOTIDE SEQUENCE</scope>
</reference>
<organism evidence="2 3">
    <name type="scientific">Pararge aegeria aegeria</name>
    <dbReference type="NCBI Taxonomy" id="348720"/>
    <lineage>
        <taxon>Eukaryota</taxon>
        <taxon>Metazoa</taxon>
        <taxon>Ecdysozoa</taxon>
        <taxon>Arthropoda</taxon>
        <taxon>Hexapoda</taxon>
        <taxon>Insecta</taxon>
        <taxon>Pterygota</taxon>
        <taxon>Neoptera</taxon>
        <taxon>Endopterygota</taxon>
        <taxon>Lepidoptera</taxon>
        <taxon>Glossata</taxon>
        <taxon>Ditrysia</taxon>
        <taxon>Papilionoidea</taxon>
        <taxon>Nymphalidae</taxon>
        <taxon>Satyrinae</taxon>
        <taxon>Satyrini</taxon>
        <taxon>Parargina</taxon>
        <taxon>Pararge</taxon>
    </lineage>
</organism>
<dbReference type="Proteomes" id="UP000838756">
    <property type="component" value="Unassembled WGS sequence"/>
</dbReference>
<evidence type="ECO:0000313" key="2">
    <source>
        <dbReference type="EMBL" id="CAH2233674.1"/>
    </source>
</evidence>
<gene>
    <name evidence="2" type="primary">jg10640</name>
    <name evidence="2" type="ORF">PAEG_LOCUS11610</name>
</gene>